<dbReference type="Pfam" id="PF01040">
    <property type="entry name" value="UbiA"/>
    <property type="match status" value="1"/>
</dbReference>
<evidence type="ECO:0000313" key="6">
    <source>
        <dbReference type="EMBL" id="QEU73139.1"/>
    </source>
</evidence>
<sequence>MINSGAFPGVSGPARPLDLRWRAAAETARLCWSEARPLVQMVFLLRFAVGAVSAVQLPGAPGRAVLGLAAWWCAVACAYLLNGVTDVREDRANGSQRPIARGDLPVRTAAAVTALLAGAALALGALAGDGVLGWVAAFLLLGWAYSAGPVRAKDSSVRCALVVFGLGATSYAAGVSAAGAGWTLTGAVFGGVMAAWMSLVGALVKDLGDVGGDAVGGRRTVAVVHGAAAARALAVAGAVLVGASGVVAAALWAPVALVGTVPVAAGAVWVVVRVLRHARLEDAGRQRRRDAYRAFMVTQYAANVLVLAVLAAGI</sequence>
<feature type="transmembrane region" description="Helical" evidence="5">
    <location>
        <begin position="188"/>
        <end position="208"/>
    </location>
</feature>
<dbReference type="Gene3D" id="1.10.357.140">
    <property type="entry name" value="UbiA prenyltransferase"/>
    <property type="match status" value="1"/>
</dbReference>
<keyword evidence="2 5" id="KW-0812">Transmembrane</keyword>
<keyword evidence="3 5" id="KW-1133">Transmembrane helix</keyword>
<dbReference type="RefSeq" id="WP_150488457.1">
    <property type="nucleotide sequence ID" value="NZ_BMUV01000013.1"/>
</dbReference>
<dbReference type="OrthoDB" id="4545177at2"/>
<evidence type="ECO:0000256" key="5">
    <source>
        <dbReference type="SAM" id="Phobius"/>
    </source>
</evidence>
<dbReference type="InterPro" id="IPR000537">
    <property type="entry name" value="UbiA_prenyltransferase"/>
</dbReference>
<feature type="transmembrane region" description="Helical" evidence="5">
    <location>
        <begin position="292"/>
        <end position="312"/>
    </location>
</feature>
<evidence type="ECO:0000256" key="3">
    <source>
        <dbReference type="ARBA" id="ARBA00022989"/>
    </source>
</evidence>
<keyword evidence="7" id="KW-1185">Reference proteome</keyword>
<feature type="transmembrane region" description="Helical" evidence="5">
    <location>
        <begin position="131"/>
        <end position="148"/>
    </location>
</feature>
<organism evidence="6 7">
    <name type="scientific">Streptomyces nitrosporeus</name>
    <dbReference type="NCBI Taxonomy" id="28894"/>
    <lineage>
        <taxon>Bacteria</taxon>
        <taxon>Bacillati</taxon>
        <taxon>Actinomycetota</taxon>
        <taxon>Actinomycetes</taxon>
        <taxon>Kitasatosporales</taxon>
        <taxon>Streptomycetaceae</taxon>
        <taxon>Streptomyces</taxon>
    </lineage>
</organism>
<comment type="subcellular location">
    <subcellularLocation>
        <location evidence="1">Membrane</location>
        <topology evidence="1">Multi-pass membrane protein</topology>
    </subcellularLocation>
</comment>
<dbReference type="GO" id="GO:0016020">
    <property type="term" value="C:membrane"/>
    <property type="evidence" value="ECO:0007669"/>
    <property type="project" value="UniProtKB-SubCell"/>
</dbReference>
<evidence type="ECO:0000313" key="7">
    <source>
        <dbReference type="Proteomes" id="UP000326178"/>
    </source>
</evidence>
<feature type="transmembrane region" description="Helical" evidence="5">
    <location>
        <begin position="160"/>
        <end position="182"/>
    </location>
</feature>
<dbReference type="InterPro" id="IPR050475">
    <property type="entry name" value="Prenyltransferase_related"/>
</dbReference>
<protein>
    <submittedName>
        <fullName evidence="6">Homogenitisate phytyltransferase</fullName>
    </submittedName>
</protein>
<proteinExistence type="predicted"/>
<accession>A0A5J6F9F8</accession>
<dbReference type="GO" id="GO:0016765">
    <property type="term" value="F:transferase activity, transferring alkyl or aryl (other than methyl) groups"/>
    <property type="evidence" value="ECO:0007669"/>
    <property type="project" value="InterPro"/>
</dbReference>
<evidence type="ECO:0000256" key="1">
    <source>
        <dbReference type="ARBA" id="ARBA00004141"/>
    </source>
</evidence>
<feature type="transmembrane region" description="Helical" evidence="5">
    <location>
        <begin position="104"/>
        <end position="125"/>
    </location>
</feature>
<dbReference type="KEGG" id="snk:CP967_15015"/>
<dbReference type="InterPro" id="IPR044878">
    <property type="entry name" value="UbiA_sf"/>
</dbReference>
<evidence type="ECO:0000256" key="2">
    <source>
        <dbReference type="ARBA" id="ARBA00022692"/>
    </source>
</evidence>
<keyword evidence="6" id="KW-0808">Transferase</keyword>
<dbReference type="AlphaFoldDB" id="A0A5J6F9F8"/>
<feature type="transmembrane region" description="Helical" evidence="5">
    <location>
        <begin position="64"/>
        <end position="84"/>
    </location>
</feature>
<feature type="transmembrane region" description="Helical" evidence="5">
    <location>
        <begin position="220"/>
        <end position="243"/>
    </location>
</feature>
<keyword evidence="4 5" id="KW-0472">Membrane</keyword>
<gene>
    <name evidence="6" type="ORF">CP967_15015</name>
</gene>
<dbReference type="PANTHER" id="PTHR42723:SF1">
    <property type="entry name" value="CHLOROPHYLL SYNTHASE, CHLOROPLASTIC"/>
    <property type="match status" value="1"/>
</dbReference>
<feature type="transmembrane region" description="Helical" evidence="5">
    <location>
        <begin position="249"/>
        <end position="272"/>
    </location>
</feature>
<dbReference type="EMBL" id="CP023702">
    <property type="protein sequence ID" value="QEU73139.1"/>
    <property type="molecule type" value="Genomic_DNA"/>
</dbReference>
<evidence type="ECO:0000256" key="4">
    <source>
        <dbReference type="ARBA" id="ARBA00023136"/>
    </source>
</evidence>
<dbReference type="Proteomes" id="UP000326178">
    <property type="component" value="Chromosome"/>
</dbReference>
<reference evidence="6 7" key="1">
    <citation type="submission" date="2017-09" db="EMBL/GenBank/DDBJ databases">
        <authorList>
            <person name="Lee N."/>
            <person name="Cho B.-K."/>
        </authorList>
    </citation>
    <scope>NUCLEOTIDE SEQUENCE [LARGE SCALE GENOMIC DNA]</scope>
    <source>
        <strain evidence="6 7">ATCC 12769</strain>
    </source>
</reference>
<name>A0A5J6F9F8_9ACTN</name>
<dbReference type="PANTHER" id="PTHR42723">
    <property type="entry name" value="CHLOROPHYLL SYNTHASE"/>
    <property type="match status" value="1"/>
</dbReference>